<evidence type="ECO:0000313" key="1">
    <source>
        <dbReference type="EMBL" id="GLO64851.1"/>
    </source>
</evidence>
<proteinExistence type="predicted"/>
<organism evidence="1 2">
    <name type="scientific">Oceanobacillus kimchii</name>
    <dbReference type="NCBI Taxonomy" id="746691"/>
    <lineage>
        <taxon>Bacteria</taxon>
        <taxon>Bacillati</taxon>
        <taxon>Bacillota</taxon>
        <taxon>Bacilli</taxon>
        <taxon>Bacillales</taxon>
        <taxon>Bacillaceae</taxon>
        <taxon>Oceanobacillus</taxon>
    </lineage>
</organism>
<dbReference type="RefSeq" id="WP_017795601.1">
    <property type="nucleotide sequence ID" value="NZ_BSKO01000001.1"/>
</dbReference>
<sequence length="40" mass="5149">MLKKLFRYRNQKQDIYMKNEEHLLREKLSVQYDYIRSITR</sequence>
<evidence type="ECO:0000313" key="2">
    <source>
        <dbReference type="Proteomes" id="UP001275436"/>
    </source>
</evidence>
<dbReference type="EMBL" id="BSKO01000001">
    <property type="protein sequence ID" value="GLO64851.1"/>
    <property type="molecule type" value="Genomic_DNA"/>
</dbReference>
<dbReference type="Proteomes" id="UP001275436">
    <property type="component" value="Unassembled WGS sequence"/>
</dbReference>
<evidence type="ECO:0008006" key="3">
    <source>
        <dbReference type="Google" id="ProtNLM"/>
    </source>
</evidence>
<accession>A0ABQ5TDN8</accession>
<keyword evidence="2" id="KW-1185">Reference proteome</keyword>
<name>A0ABQ5TDN8_9BACI</name>
<comment type="caution">
    <text evidence="1">The sequence shown here is derived from an EMBL/GenBank/DDBJ whole genome shotgun (WGS) entry which is preliminary data.</text>
</comment>
<gene>
    <name evidence="1" type="ORF">MACH08_06350</name>
</gene>
<protein>
    <recommendedName>
        <fullName evidence="3">YrzI family small protein</fullName>
    </recommendedName>
</protein>
<reference evidence="1 2" key="1">
    <citation type="submission" date="2023-02" db="EMBL/GenBank/DDBJ databases">
        <title>Oceanobacillus kimchii IFOP_LL358 isolated form Alexandrium catenella lab strain.</title>
        <authorList>
            <person name="Gajardo G."/>
            <person name="Ueki S."/>
            <person name="Maruyama F."/>
        </authorList>
    </citation>
    <scope>NUCLEOTIDE SEQUENCE [LARGE SCALE GENOMIC DNA]</scope>
    <source>
        <strain evidence="1 2">IFOP_LL358</strain>
    </source>
</reference>